<reference evidence="2" key="1">
    <citation type="submission" date="2017-02" db="UniProtKB">
        <authorList>
            <consortium name="WormBaseParasite"/>
        </authorList>
    </citation>
    <scope>IDENTIFICATION</scope>
</reference>
<dbReference type="AlphaFoldDB" id="A0A0M3HI22"/>
<organism evidence="1 2">
    <name type="scientific">Ascaris lumbricoides</name>
    <name type="common">Giant roundworm</name>
    <dbReference type="NCBI Taxonomy" id="6252"/>
    <lineage>
        <taxon>Eukaryota</taxon>
        <taxon>Metazoa</taxon>
        <taxon>Ecdysozoa</taxon>
        <taxon>Nematoda</taxon>
        <taxon>Chromadorea</taxon>
        <taxon>Rhabditida</taxon>
        <taxon>Spirurina</taxon>
        <taxon>Ascaridomorpha</taxon>
        <taxon>Ascaridoidea</taxon>
        <taxon>Ascarididae</taxon>
        <taxon>Ascaris</taxon>
    </lineage>
</organism>
<evidence type="ECO:0000313" key="2">
    <source>
        <dbReference type="WBParaSite" id="ALUE_0000116701-mRNA-1"/>
    </source>
</evidence>
<dbReference type="Proteomes" id="UP000036681">
    <property type="component" value="Unplaced"/>
</dbReference>
<protein>
    <submittedName>
        <fullName evidence="2">Uncharacterized protein</fullName>
    </submittedName>
</protein>
<proteinExistence type="predicted"/>
<keyword evidence="1" id="KW-1185">Reference proteome</keyword>
<accession>A0A0M3HI22</accession>
<name>A0A0M3HI22_ASCLU</name>
<dbReference type="WBParaSite" id="ALUE_0000116701-mRNA-1">
    <property type="protein sequence ID" value="ALUE_0000116701-mRNA-1"/>
    <property type="gene ID" value="ALUE_0000116701"/>
</dbReference>
<evidence type="ECO:0000313" key="1">
    <source>
        <dbReference type="Proteomes" id="UP000036681"/>
    </source>
</evidence>
<sequence>MSAAASDMSPETVIKQNAMFLLELNSSVEGDSKDTSTSTSGWTINLFPQATVTPPTLRSACAQAGNGLSSHVFSGTDRNSRSFMRTLSHASDPGPKQSAVHLAVTAGNTLASNTKVGSSPSTCGTHPPNTGDFASALRRRMTDGYERRQSAEVITSLI</sequence>